<dbReference type="GO" id="GO:0009277">
    <property type="term" value="C:fungal-type cell wall"/>
    <property type="evidence" value="ECO:0007669"/>
    <property type="project" value="TreeGrafter"/>
</dbReference>
<dbReference type="CDD" id="cd07061">
    <property type="entry name" value="HP_HAP_like"/>
    <property type="match status" value="1"/>
</dbReference>
<dbReference type="Gene3D" id="3.40.50.1240">
    <property type="entry name" value="Phosphoglycerate mutase-like"/>
    <property type="match status" value="1"/>
</dbReference>
<dbReference type="AlphaFoldDB" id="A0A060TA80"/>
<name>A0A060TA80_BLAAD</name>
<reference evidence="7" key="1">
    <citation type="submission" date="2014-02" db="EMBL/GenBank/DDBJ databases">
        <authorList>
            <person name="Genoscope - CEA"/>
        </authorList>
    </citation>
    <scope>NUCLEOTIDE SEQUENCE</scope>
    <source>
        <strain evidence="7">LS3</strain>
    </source>
</reference>
<feature type="disulfide bond" evidence="5">
    <location>
        <begin position="66"/>
        <end position="380"/>
    </location>
</feature>
<keyword evidence="5" id="KW-1015">Disulfide bond</keyword>
<evidence type="ECO:0000256" key="6">
    <source>
        <dbReference type="SAM" id="SignalP"/>
    </source>
</evidence>
<proteinExistence type="inferred from homology"/>
<protein>
    <submittedName>
        <fullName evidence="7">ARAD1B05324p</fullName>
    </submittedName>
</protein>
<evidence type="ECO:0000256" key="1">
    <source>
        <dbReference type="ARBA" id="ARBA00005375"/>
    </source>
</evidence>
<keyword evidence="6" id="KW-0732">Signal</keyword>
<evidence type="ECO:0000256" key="2">
    <source>
        <dbReference type="ARBA" id="ARBA00022801"/>
    </source>
</evidence>
<keyword evidence="2" id="KW-0378">Hydrolase</keyword>
<dbReference type="EMBL" id="HG937692">
    <property type="protein sequence ID" value="CDP36101.1"/>
    <property type="molecule type" value="Genomic_DNA"/>
</dbReference>
<feature type="disulfide bond" evidence="5">
    <location>
        <begin position="406"/>
        <end position="414"/>
    </location>
</feature>
<reference evidence="7" key="2">
    <citation type="submission" date="2014-06" db="EMBL/GenBank/DDBJ databases">
        <title>The complete genome of Blastobotrys (Arxula) adeninivorans LS3 - a yeast of biotechnological interest.</title>
        <authorList>
            <person name="Kunze G."/>
            <person name="Gaillardin C."/>
            <person name="Czernicka M."/>
            <person name="Durrens P."/>
            <person name="Martin T."/>
            <person name="Boer E."/>
            <person name="Gabaldon T."/>
            <person name="Cruz J."/>
            <person name="Talla E."/>
            <person name="Marck C."/>
            <person name="Goffeau A."/>
            <person name="Barbe V."/>
            <person name="Baret P."/>
            <person name="Baronian K."/>
            <person name="Beier S."/>
            <person name="Bleykasten C."/>
            <person name="Bode R."/>
            <person name="Casaregola S."/>
            <person name="Despons L."/>
            <person name="Fairhead C."/>
            <person name="Giersberg M."/>
            <person name="Gierski P."/>
            <person name="Hahnel U."/>
            <person name="Hartmann A."/>
            <person name="Jankowska D."/>
            <person name="Jubin C."/>
            <person name="Jung P."/>
            <person name="Lafontaine I."/>
            <person name="Leh-Louis V."/>
            <person name="Lemaire M."/>
            <person name="Marcet-Houben M."/>
            <person name="Mascher M."/>
            <person name="Morel G."/>
            <person name="Richard G.-F."/>
            <person name="Riechen J."/>
            <person name="Sacerdot C."/>
            <person name="Sarkar A."/>
            <person name="Savel G."/>
            <person name="Schacherer J."/>
            <person name="Sherman D."/>
            <person name="Straub M.-L."/>
            <person name="Stein N."/>
            <person name="Thierry A."/>
            <person name="Trautwein-Schult A."/>
            <person name="Westhof E."/>
            <person name="Worch S."/>
            <person name="Dujon B."/>
            <person name="Souciet J.-L."/>
            <person name="Wincker P."/>
            <person name="Scholz U."/>
            <person name="Neuveglise N."/>
        </authorList>
    </citation>
    <scope>NUCLEOTIDE SEQUENCE</scope>
    <source>
        <strain evidence="7">LS3</strain>
    </source>
</reference>
<keyword evidence="3" id="KW-0325">Glycoprotein</keyword>
<dbReference type="Pfam" id="PF00328">
    <property type="entry name" value="His_Phos_2"/>
    <property type="match status" value="1"/>
</dbReference>
<dbReference type="GO" id="GO:0003993">
    <property type="term" value="F:acid phosphatase activity"/>
    <property type="evidence" value="ECO:0007669"/>
    <property type="project" value="TreeGrafter"/>
</dbReference>
<gene>
    <name evidence="7" type="ORF">GNLVRS02_ARAD1B05324g</name>
</gene>
<dbReference type="PANTHER" id="PTHR20963:SF18">
    <property type="entry name" value="ACID PHOSPHATASE PHO11-RELATED"/>
    <property type="match status" value="1"/>
</dbReference>
<feature type="active site" description="Nucleophile" evidence="4">
    <location>
        <position position="77"/>
    </location>
</feature>
<dbReference type="PhylomeDB" id="A0A060TA80"/>
<sequence>MKHSFALALVLVLGGTANAQLYGGQTQKQFSQTIDDGYSMLKLFGNLGPNTDRQSFGISRNVPEQCEVDKVVMLMRHGERYPDGKSAEKMLNVLDKVYKSNNSSFTGSLEFLNTWETHLTDPGLFEQETFSGPYNGLGSLYKRGAVFRERYGHLWDGEGLPIFTSGSQRVLDSARRFGQGFLGFNYSQKAYVNIIPEDGGQGANSLTPRCFVETNVTDVPYDKVRLPQFKEAARRLNSENPGLNLTAEDVHTLMQFGPYELNARHYTPWADVFTLDEWIAFRYMLDLSFFYGAGPGSNRSAPVGSVFANASLTVLNQDTDKGRLYFNFGHDSDLTPALTALGLVIPGYNLPFDEIDWWNPYKISDVVPMGGHIVIERLACNATAYSEKGTYVRTILNEAVVPYQNCQSGPGFSCPLSNYTKMLHDSLPDYTSACKVPKEYPQSLTFFWNYNKTTDFNYQKEDIGYQANLITWDGKPVDFDTSY</sequence>
<accession>A0A060TA80</accession>
<dbReference type="PANTHER" id="PTHR20963">
    <property type="entry name" value="MULTIPLE INOSITOL POLYPHOSPHATE PHOSPHATASE-RELATED"/>
    <property type="match status" value="1"/>
</dbReference>
<organism evidence="7">
    <name type="scientific">Blastobotrys adeninivorans</name>
    <name type="common">Yeast</name>
    <name type="synonym">Arxula adeninivorans</name>
    <dbReference type="NCBI Taxonomy" id="409370"/>
    <lineage>
        <taxon>Eukaryota</taxon>
        <taxon>Fungi</taxon>
        <taxon>Dikarya</taxon>
        <taxon>Ascomycota</taxon>
        <taxon>Saccharomycotina</taxon>
        <taxon>Dipodascomycetes</taxon>
        <taxon>Dipodascales</taxon>
        <taxon>Trichomonascaceae</taxon>
        <taxon>Blastobotrys</taxon>
    </lineage>
</organism>
<evidence type="ECO:0000313" key="7">
    <source>
        <dbReference type="EMBL" id="CDP36101.1"/>
    </source>
</evidence>
<feature type="active site" description="Proton donor" evidence="4">
    <location>
        <position position="331"/>
    </location>
</feature>
<evidence type="ECO:0000256" key="4">
    <source>
        <dbReference type="PIRSR" id="PIRSR000894-1"/>
    </source>
</evidence>
<dbReference type="PROSITE" id="PS00616">
    <property type="entry name" value="HIS_ACID_PHOSPHAT_1"/>
    <property type="match status" value="1"/>
</dbReference>
<dbReference type="InterPro" id="IPR016274">
    <property type="entry name" value="Histidine_acid_Pase_euk"/>
</dbReference>
<dbReference type="InterPro" id="IPR029033">
    <property type="entry name" value="His_PPase_superfam"/>
</dbReference>
<comment type="similarity">
    <text evidence="1">Belongs to the histidine acid phosphatase family.</text>
</comment>
<feature type="chain" id="PRO_5001592109" evidence="6">
    <location>
        <begin position="20"/>
        <end position="483"/>
    </location>
</feature>
<evidence type="ECO:0000256" key="5">
    <source>
        <dbReference type="PIRSR" id="PIRSR000894-2"/>
    </source>
</evidence>
<dbReference type="InterPro" id="IPR033379">
    <property type="entry name" value="Acid_Pase_AS"/>
</dbReference>
<dbReference type="SUPFAM" id="SSF53254">
    <property type="entry name" value="Phosphoglycerate mutase-like"/>
    <property type="match status" value="1"/>
</dbReference>
<feature type="signal peptide" evidence="6">
    <location>
        <begin position="1"/>
        <end position="19"/>
    </location>
</feature>
<evidence type="ECO:0000256" key="3">
    <source>
        <dbReference type="ARBA" id="ARBA00023180"/>
    </source>
</evidence>
<dbReference type="InterPro" id="IPR000560">
    <property type="entry name" value="His_Pase_clade-2"/>
</dbReference>
<dbReference type="PIRSF" id="PIRSF000894">
    <property type="entry name" value="Acid_phosphatase"/>
    <property type="match status" value="1"/>
</dbReference>